<proteinExistence type="predicted"/>
<feature type="domain" description="Helix-hairpin-helix DNA-binding motif class 1" evidence="2">
    <location>
        <begin position="36"/>
        <end position="55"/>
    </location>
</feature>
<dbReference type="InterPro" id="IPR003583">
    <property type="entry name" value="Hlx-hairpin-Hlx_DNA-bd_motif"/>
</dbReference>
<dbReference type="InterPro" id="IPR010994">
    <property type="entry name" value="RuvA_2-like"/>
</dbReference>
<organism evidence="3 4">
    <name type="scientific">Roseateles paludis</name>
    <dbReference type="NCBI Taxonomy" id="3145238"/>
    <lineage>
        <taxon>Bacteria</taxon>
        <taxon>Pseudomonadati</taxon>
        <taxon>Pseudomonadota</taxon>
        <taxon>Betaproteobacteria</taxon>
        <taxon>Burkholderiales</taxon>
        <taxon>Sphaerotilaceae</taxon>
        <taxon>Roseateles</taxon>
    </lineage>
</organism>
<dbReference type="SMART" id="SM00278">
    <property type="entry name" value="HhH1"/>
    <property type="match status" value="2"/>
</dbReference>
<evidence type="ECO:0000313" key="4">
    <source>
        <dbReference type="Proteomes" id="UP001495147"/>
    </source>
</evidence>
<feature type="signal peptide" evidence="1">
    <location>
        <begin position="1"/>
        <end position="22"/>
    </location>
</feature>
<name>A0ABV0G3Y5_9BURK</name>
<evidence type="ECO:0000313" key="3">
    <source>
        <dbReference type="EMBL" id="MEO3692400.1"/>
    </source>
</evidence>
<dbReference type="Pfam" id="PF12836">
    <property type="entry name" value="HHH_3"/>
    <property type="match status" value="1"/>
</dbReference>
<keyword evidence="1" id="KW-0732">Signal</keyword>
<sequence>MKRRRALLLAGALLASPVAGFAQTVALVEVNSASRAALESVPGIGPQLAERLLAARPFTGWADLLHRVKGLGRASALKLSAQGLRVAGAALDAASEAR</sequence>
<evidence type="ECO:0000256" key="1">
    <source>
        <dbReference type="SAM" id="SignalP"/>
    </source>
</evidence>
<keyword evidence="4" id="KW-1185">Reference proteome</keyword>
<comment type="caution">
    <text evidence="3">The sequence shown here is derived from an EMBL/GenBank/DDBJ whole genome shotgun (WGS) entry which is preliminary data.</text>
</comment>
<gene>
    <name evidence="3" type="ORF">ABDJ85_13045</name>
</gene>
<accession>A0ABV0G3Y5</accession>
<dbReference type="SUPFAM" id="SSF47781">
    <property type="entry name" value="RuvA domain 2-like"/>
    <property type="match status" value="1"/>
</dbReference>
<reference evidence="3 4" key="1">
    <citation type="submission" date="2024-05" db="EMBL/GenBank/DDBJ databases">
        <title>Roseateles sp. DJS-2-20 16S ribosomal RNA gene Genome sequencing and assembly.</title>
        <authorList>
            <person name="Woo H."/>
        </authorList>
    </citation>
    <scope>NUCLEOTIDE SEQUENCE [LARGE SCALE GENOMIC DNA]</scope>
    <source>
        <strain evidence="3 4">DJS-2-20</strain>
    </source>
</reference>
<dbReference type="RefSeq" id="WP_347705218.1">
    <property type="nucleotide sequence ID" value="NZ_JBDPZD010000003.1"/>
</dbReference>
<dbReference type="Proteomes" id="UP001495147">
    <property type="component" value="Unassembled WGS sequence"/>
</dbReference>
<protein>
    <submittedName>
        <fullName evidence="3">Helix-hairpin-helix domain-containing protein</fullName>
    </submittedName>
</protein>
<feature type="domain" description="Helix-hairpin-helix DNA-binding motif class 1" evidence="2">
    <location>
        <begin position="63"/>
        <end position="82"/>
    </location>
</feature>
<evidence type="ECO:0000259" key="2">
    <source>
        <dbReference type="SMART" id="SM00278"/>
    </source>
</evidence>
<feature type="chain" id="PRO_5045963676" evidence="1">
    <location>
        <begin position="23"/>
        <end position="98"/>
    </location>
</feature>
<dbReference type="EMBL" id="JBDPZD010000003">
    <property type="protein sequence ID" value="MEO3692400.1"/>
    <property type="molecule type" value="Genomic_DNA"/>
</dbReference>
<dbReference type="Gene3D" id="1.10.150.320">
    <property type="entry name" value="Photosystem II 12 kDa extrinsic protein"/>
    <property type="match status" value="1"/>
</dbReference>